<dbReference type="PANTHER" id="PTHR38776">
    <property type="entry name" value="MLTA-INTERACTING PROTEIN-RELATED"/>
    <property type="match status" value="1"/>
</dbReference>
<evidence type="ECO:0000313" key="8">
    <source>
        <dbReference type="Proteomes" id="UP001163726"/>
    </source>
</evidence>
<accession>A0ABY7AQN6</accession>
<dbReference type="InterPro" id="IPR010583">
    <property type="entry name" value="MipA"/>
</dbReference>
<dbReference type="Proteomes" id="UP001163726">
    <property type="component" value="Chromosome"/>
</dbReference>
<keyword evidence="4" id="KW-0472">Membrane</keyword>
<feature type="signal peptide" evidence="6">
    <location>
        <begin position="1"/>
        <end position="21"/>
    </location>
</feature>
<feature type="chain" id="PRO_5045622653" evidence="6">
    <location>
        <begin position="22"/>
        <end position="314"/>
    </location>
</feature>
<evidence type="ECO:0000256" key="4">
    <source>
        <dbReference type="ARBA" id="ARBA00023136"/>
    </source>
</evidence>
<gene>
    <name evidence="7" type="ORF">OLW01_04480</name>
</gene>
<evidence type="ECO:0000256" key="1">
    <source>
        <dbReference type="ARBA" id="ARBA00004442"/>
    </source>
</evidence>
<comment type="subcellular location">
    <subcellularLocation>
        <location evidence="1">Cell outer membrane</location>
    </subcellularLocation>
</comment>
<reference evidence="7" key="1">
    <citation type="submission" date="2022-10" db="EMBL/GenBank/DDBJ databases">
        <title>Catenovulum adriacola sp. nov. isolated in the Harbour of Susak.</title>
        <authorList>
            <person name="Schoch T."/>
            <person name="Reich S.J."/>
            <person name="Stoeferle S."/>
            <person name="Flaiz M."/>
            <person name="Kazda M."/>
            <person name="Riedel C.U."/>
            <person name="Duerre P."/>
        </authorList>
    </citation>
    <scope>NUCLEOTIDE SEQUENCE</scope>
    <source>
        <strain evidence="7">TS8</strain>
    </source>
</reference>
<evidence type="ECO:0000313" key="7">
    <source>
        <dbReference type="EMBL" id="WAJ71067.1"/>
    </source>
</evidence>
<keyword evidence="8" id="KW-1185">Reference proteome</keyword>
<comment type="similarity">
    <text evidence="2">Belongs to the MipA/OmpV family.</text>
</comment>
<keyword evidence="5" id="KW-0998">Cell outer membrane</keyword>
<sequence>MKKSVWLLLSVLLFITANVNADDDRAVLNVKSASSQASNHNYTQIGKWHFSVAFGYGFKNNPLVKGDDFPLLILPSVYYYGENLFFENGDLGYTLISHADYAVSAITRLNEEVVHFVDWHPSNILVTSFANDVNSVQKNASGDFGNDYLQPENNAISSPRKLSFQQLENRQWSLDAGIQLDWFLTDFSQIRLRLLTDASQVHYGENINLAYSAQHYFQNRWQINWSLGVDWLNQQLSQYYYGVDQRDTVDPTYFYQTNSALNPYIKVSPSYQINQTWRLVSLFKYQLLDNELQNSPIVKKKQRITWFVGLNYAF</sequence>
<proteinExistence type="inferred from homology"/>
<organism evidence="7 8">
    <name type="scientific">Catenovulum adriaticum</name>
    <dbReference type="NCBI Taxonomy" id="2984846"/>
    <lineage>
        <taxon>Bacteria</taxon>
        <taxon>Pseudomonadati</taxon>
        <taxon>Pseudomonadota</taxon>
        <taxon>Gammaproteobacteria</taxon>
        <taxon>Alteromonadales</taxon>
        <taxon>Alteromonadaceae</taxon>
        <taxon>Catenovulum</taxon>
    </lineage>
</organism>
<evidence type="ECO:0000256" key="3">
    <source>
        <dbReference type="ARBA" id="ARBA00022729"/>
    </source>
</evidence>
<name>A0ABY7AQN6_9ALTE</name>
<dbReference type="RefSeq" id="WP_268075531.1">
    <property type="nucleotide sequence ID" value="NZ_CP109965.1"/>
</dbReference>
<dbReference type="PANTHER" id="PTHR38776:SF1">
    <property type="entry name" value="MLTA-INTERACTING PROTEIN-RELATED"/>
    <property type="match status" value="1"/>
</dbReference>
<dbReference type="Pfam" id="PF06629">
    <property type="entry name" value="MipA"/>
    <property type="match status" value="1"/>
</dbReference>
<dbReference type="EMBL" id="CP109965">
    <property type="protein sequence ID" value="WAJ71067.1"/>
    <property type="molecule type" value="Genomic_DNA"/>
</dbReference>
<evidence type="ECO:0000256" key="5">
    <source>
        <dbReference type="ARBA" id="ARBA00023237"/>
    </source>
</evidence>
<keyword evidence="3 6" id="KW-0732">Signal</keyword>
<evidence type="ECO:0000256" key="2">
    <source>
        <dbReference type="ARBA" id="ARBA00005722"/>
    </source>
</evidence>
<protein>
    <submittedName>
        <fullName evidence="7">MipA/OmpV family protein</fullName>
    </submittedName>
</protein>
<evidence type="ECO:0000256" key="6">
    <source>
        <dbReference type="SAM" id="SignalP"/>
    </source>
</evidence>